<dbReference type="EMBL" id="VCKZ01000001">
    <property type="protein sequence ID" value="TMR42493.1"/>
    <property type="molecule type" value="Genomic_DNA"/>
</dbReference>
<gene>
    <name evidence="2" type="ORF">ETD96_00340</name>
</gene>
<keyword evidence="1" id="KW-0472">Membrane</keyword>
<feature type="transmembrane region" description="Helical" evidence="1">
    <location>
        <begin position="57"/>
        <end position="79"/>
    </location>
</feature>
<keyword evidence="1" id="KW-1133">Transmembrane helix</keyword>
<proteinExistence type="predicted"/>
<dbReference type="Proteomes" id="UP000305238">
    <property type="component" value="Unassembled WGS sequence"/>
</dbReference>
<evidence type="ECO:0000313" key="3">
    <source>
        <dbReference type="Proteomes" id="UP000305238"/>
    </source>
</evidence>
<keyword evidence="1" id="KW-0812">Transmembrane</keyword>
<protein>
    <recommendedName>
        <fullName evidence="4">Integral membrane protein</fullName>
    </recommendedName>
</protein>
<organism evidence="2 3">
    <name type="scientific">Actinomadura geliboluensis</name>
    <dbReference type="NCBI Taxonomy" id="882440"/>
    <lineage>
        <taxon>Bacteria</taxon>
        <taxon>Bacillati</taxon>
        <taxon>Actinomycetota</taxon>
        <taxon>Actinomycetes</taxon>
        <taxon>Streptosporangiales</taxon>
        <taxon>Thermomonosporaceae</taxon>
        <taxon>Actinomadura</taxon>
    </lineage>
</organism>
<dbReference type="RefSeq" id="WP_138632103.1">
    <property type="nucleotide sequence ID" value="NZ_JASWDG010000015.1"/>
</dbReference>
<dbReference type="OrthoDB" id="3828063at2"/>
<feature type="transmembrane region" description="Helical" evidence="1">
    <location>
        <begin position="126"/>
        <end position="146"/>
    </location>
</feature>
<keyword evidence="3" id="KW-1185">Reference proteome</keyword>
<feature type="transmembrane region" description="Helical" evidence="1">
    <location>
        <begin position="26"/>
        <end position="45"/>
    </location>
</feature>
<evidence type="ECO:0000256" key="1">
    <source>
        <dbReference type="SAM" id="Phobius"/>
    </source>
</evidence>
<name>A0A5S4HB80_9ACTN</name>
<evidence type="ECO:0008006" key="4">
    <source>
        <dbReference type="Google" id="ProtNLM"/>
    </source>
</evidence>
<feature type="transmembrane region" description="Helical" evidence="1">
    <location>
        <begin position="153"/>
        <end position="177"/>
    </location>
</feature>
<reference evidence="2 3" key="1">
    <citation type="submission" date="2019-05" db="EMBL/GenBank/DDBJ databases">
        <title>Draft genome sequence of Actinomadura geliboluensis A8036.</title>
        <authorList>
            <person name="Saricaoglu S."/>
            <person name="Isik K."/>
        </authorList>
    </citation>
    <scope>NUCLEOTIDE SEQUENCE [LARGE SCALE GENOMIC DNA]</scope>
    <source>
        <strain evidence="2 3">A8036</strain>
    </source>
</reference>
<comment type="caution">
    <text evidence="2">The sequence shown here is derived from an EMBL/GenBank/DDBJ whole genome shotgun (WGS) entry which is preliminary data.</text>
</comment>
<evidence type="ECO:0000313" key="2">
    <source>
        <dbReference type="EMBL" id="TMR42493.1"/>
    </source>
</evidence>
<dbReference type="AlphaFoldDB" id="A0A5S4HB80"/>
<feature type="transmembrane region" description="Helical" evidence="1">
    <location>
        <begin position="100"/>
        <end position="120"/>
    </location>
</feature>
<accession>A0A5S4HB80</accession>
<sequence length="179" mass="19038">MRRRPVDGRRVDERRRTAGLDERERADYAGAVYGSLLAASVVVGASPRQEPASAPTLIALLLATGLVFWLAHVYASLAGDRQHGLRVNWPEIRSVGRREWPLAQAAVPPAAAAFACWAAGLSDGAAAWTALFTALGGQVGWTVAAWRRADAGVRLIVVSGMVNLVLGLLIVALKVVLTH</sequence>